<evidence type="ECO:0000256" key="3">
    <source>
        <dbReference type="ARBA" id="ARBA00022741"/>
    </source>
</evidence>
<evidence type="ECO:0000256" key="7">
    <source>
        <dbReference type="RuleBase" id="RU361128"/>
    </source>
</evidence>
<dbReference type="Proteomes" id="UP000007879">
    <property type="component" value="Unassembled WGS sequence"/>
</dbReference>
<keyword evidence="4 7" id="KW-0418">Kinase</keyword>
<feature type="region of interest" description="Disordered" evidence="8">
    <location>
        <begin position="820"/>
        <end position="926"/>
    </location>
</feature>
<feature type="domain" description="DAGKc" evidence="9">
    <location>
        <begin position="350"/>
        <end position="485"/>
    </location>
</feature>
<dbReference type="PANTHER" id="PTHR11255">
    <property type="entry name" value="DIACYLGLYCEROL KINASE"/>
    <property type="match status" value="1"/>
</dbReference>
<keyword evidence="3 7" id="KW-0547">Nucleotide-binding</keyword>
<reference evidence="10" key="2">
    <citation type="submission" date="2017-05" db="UniProtKB">
        <authorList>
            <consortium name="EnsemblMetazoa"/>
        </authorList>
    </citation>
    <scope>IDENTIFICATION</scope>
</reference>
<dbReference type="InterPro" id="IPR002110">
    <property type="entry name" value="Ankyrin_rpt"/>
</dbReference>
<dbReference type="SUPFAM" id="SSF48403">
    <property type="entry name" value="Ankyrin repeat"/>
    <property type="match status" value="1"/>
</dbReference>
<dbReference type="FunFam" id="2.60.200.40:FF:000012">
    <property type="entry name" value="Diacylglycerol kinase"/>
    <property type="match status" value="1"/>
</dbReference>
<dbReference type="PROSITE" id="PS50088">
    <property type="entry name" value="ANK_REPEAT"/>
    <property type="match status" value="2"/>
</dbReference>
<reference evidence="11" key="1">
    <citation type="journal article" date="2010" name="Nature">
        <title>The Amphimedon queenslandica genome and the evolution of animal complexity.</title>
        <authorList>
            <person name="Srivastava M."/>
            <person name="Simakov O."/>
            <person name="Chapman J."/>
            <person name="Fahey B."/>
            <person name="Gauthier M.E."/>
            <person name="Mitros T."/>
            <person name="Richards G.S."/>
            <person name="Conaco C."/>
            <person name="Dacre M."/>
            <person name="Hellsten U."/>
            <person name="Larroux C."/>
            <person name="Putnam N.H."/>
            <person name="Stanke M."/>
            <person name="Adamska M."/>
            <person name="Darling A."/>
            <person name="Degnan S.M."/>
            <person name="Oakley T.H."/>
            <person name="Plachetzki D.C."/>
            <person name="Zhai Y."/>
            <person name="Adamski M."/>
            <person name="Calcino A."/>
            <person name="Cummins S.F."/>
            <person name="Goodstein D.M."/>
            <person name="Harris C."/>
            <person name="Jackson D.J."/>
            <person name="Leys S.P."/>
            <person name="Shu S."/>
            <person name="Woodcroft B.J."/>
            <person name="Vervoort M."/>
            <person name="Kosik K.S."/>
            <person name="Manning G."/>
            <person name="Degnan B.M."/>
            <person name="Rokhsar D.S."/>
        </authorList>
    </citation>
    <scope>NUCLEOTIDE SEQUENCE [LARGE SCALE GENOMIC DNA]</scope>
</reference>
<dbReference type="EnsemblMetazoa" id="XM_019993361.1">
    <property type="protein sequence ID" value="XP_019848920.1"/>
    <property type="gene ID" value="LOC100639347"/>
</dbReference>
<dbReference type="AlphaFoldDB" id="A0A1X7VG96"/>
<feature type="repeat" description="ANK" evidence="6">
    <location>
        <begin position="997"/>
        <end position="1029"/>
    </location>
</feature>
<feature type="repeat" description="ANK" evidence="6">
    <location>
        <begin position="961"/>
        <end position="984"/>
    </location>
</feature>
<evidence type="ECO:0000256" key="8">
    <source>
        <dbReference type="SAM" id="MobiDB-lite"/>
    </source>
</evidence>
<keyword evidence="5 7" id="KW-0067">ATP-binding</keyword>
<dbReference type="STRING" id="400682.A0A1X7VG96"/>
<dbReference type="GO" id="GO:0005524">
    <property type="term" value="F:ATP binding"/>
    <property type="evidence" value="ECO:0007669"/>
    <property type="project" value="UniProtKB-KW"/>
</dbReference>
<dbReference type="PROSITE" id="PS50146">
    <property type="entry name" value="DAGK"/>
    <property type="match status" value="1"/>
</dbReference>
<feature type="region of interest" description="Disordered" evidence="8">
    <location>
        <begin position="1"/>
        <end position="57"/>
    </location>
</feature>
<dbReference type="Gene3D" id="3.40.50.10330">
    <property type="entry name" value="Probable inorganic polyphosphate/atp-NAD kinase, domain 1"/>
    <property type="match status" value="1"/>
</dbReference>
<evidence type="ECO:0000256" key="2">
    <source>
        <dbReference type="ARBA" id="ARBA00022679"/>
    </source>
</evidence>
<dbReference type="Pfam" id="PF12796">
    <property type="entry name" value="Ank_2"/>
    <property type="match status" value="1"/>
</dbReference>
<gene>
    <name evidence="10" type="primary">100639347</name>
</gene>
<comment type="similarity">
    <text evidence="1 7">Belongs to the eukaryotic diacylglycerol kinase family.</text>
</comment>
<dbReference type="InterPro" id="IPR056383">
    <property type="entry name" value="DGKI-like_dom"/>
</dbReference>
<dbReference type="OrthoDB" id="242257at2759"/>
<dbReference type="InterPro" id="IPR036770">
    <property type="entry name" value="Ankyrin_rpt-contain_sf"/>
</dbReference>
<dbReference type="CDD" id="cd20802">
    <property type="entry name" value="C1_DGK_typeIV_rpt1"/>
    <property type="match status" value="1"/>
</dbReference>
<dbReference type="Pfam" id="PF23578">
    <property type="entry name" value="DGKI"/>
    <property type="match status" value="1"/>
</dbReference>
<dbReference type="InterPro" id="IPR017438">
    <property type="entry name" value="ATP-NAD_kinase_N"/>
</dbReference>
<evidence type="ECO:0000256" key="4">
    <source>
        <dbReference type="ARBA" id="ARBA00022777"/>
    </source>
</evidence>
<evidence type="ECO:0000313" key="10">
    <source>
        <dbReference type="EnsemblMetazoa" id="Aqu2.1.39315_001"/>
    </source>
</evidence>
<dbReference type="SUPFAM" id="SSF111331">
    <property type="entry name" value="NAD kinase/diacylglycerol kinase-like"/>
    <property type="match status" value="1"/>
</dbReference>
<evidence type="ECO:0000256" key="6">
    <source>
        <dbReference type="PROSITE-ProRule" id="PRU00023"/>
    </source>
</evidence>
<accession>A0A1X7VG96</accession>
<feature type="region of interest" description="Disordered" evidence="8">
    <location>
        <begin position="298"/>
        <end position="338"/>
    </location>
</feature>
<protein>
    <recommendedName>
        <fullName evidence="7">Diacylglycerol kinase</fullName>
        <shortName evidence="7">DAG kinase</shortName>
        <ecNumber evidence="7">2.7.1.107</ecNumber>
    </recommendedName>
</protein>
<dbReference type="PANTHER" id="PTHR11255:SF80">
    <property type="entry name" value="EYE-SPECIFIC DIACYLGLYCEROL KINASE"/>
    <property type="match status" value="1"/>
</dbReference>
<dbReference type="eggNOG" id="KOG0782">
    <property type="taxonomic scope" value="Eukaryota"/>
</dbReference>
<organism evidence="10">
    <name type="scientific">Amphimedon queenslandica</name>
    <name type="common">Sponge</name>
    <dbReference type="NCBI Taxonomy" id="400682"/>
    <lineage>
        <taxon>Eukaryota</taxon>
        <taxon>Metazoa</taxon>
        <taxon>Porifera</taxon>
        <taxon>Demospongiae</taxon>
        <taxon>Heteroscleromorpha</taxon>
        <taxon>Haplosclerida</taxon>
        <taxon>Niphatidae</taxon>
        <taxon>Amphimedon</taxon>
    </lineage>
</organism>
<dbReference type="InterPro" id="IPR016064">
    <property type="entry name" value="NAD/diacylglycerol_kinase_sf"/>
</dbReference>
<dbReference type="Pfam" id="PF00609">
    <property type="entry name" value="DAGK_acc"/>
    <property type="match status" value="1"/>
</dbReference>
<proteinExistence type="inferred from homology"/>
<dbReference type="KEGG" id="aqu:100639347"/>
<comment type="catalytic activity">
    <reaction evidence="7">
        <text>a 1,2-diacyl-sn-glycerol + ATP = a 1,2-diacyl-sn-glycero-3-phosphate + ADP + H(+)</text>
        <dbReference type="Rhea" id="RHEA:10272"/>
        <dbReference type="ChEBI" id="CHEBI:15378"/>
        <dbReference type="ChEBI" id="CHEBI:17815"/>
        <dbReference type="ChEBI" id="CHEBI:30616"/>
        <dbReference type="ChEBI" id="CHEBI:58608"/>
        <dbReference type="ChEBI" id="CHEBI:456216"/>
        <dbReference type="EC" id="2.7.1.107"/>
    </reaction>
</comment>
<dbReference type="GO" id="GO:0005886">
    <property type="term" value="C:plasma membrane"/>
    <property type="evidence" value="ECO:0007669"/>
    <property type="project" value="TreeGrafter"/>
</dbReference>
<evidence type="ECO:0000313" key="11">
    <source>
        <dbReference type="Proteomes" id="UP000007879"/>
    </source>
</evidence>
<feature type="compositionally biased region" description="Basic residues" evidence="8">
    <location>
        <begin position="317"/>
        <end position="329"/>
    </location>
</feature>
<dbReference type="Gene3D" id="1.25.40.20">
    <property type="entry name" value="Ankyrin repeat-containing domain"/>
    <property type="match status" value="1"/>
</dbReference>
<keyword evidence="11" id="KW-1185">Reference proteome</keyword>
<dbReference type="InParanoid" id="A0A1X7VG96"/>
<dbReference type="GO" id="GO:0007200">
    <property type="term" value="P:phospholipase C-activating G protein-coupled receptor signaling pathway"/>
    <property type="evidence" value="ECO:0007669"/>
    <property type="project" value="InterPro"/>
</dbReference>
<sequence length="1071" mass="120500">MSSSDRKKHSLEGFVTSTVPLALLPNSRNTDDEEPSGASQWYVPSDPHRLKKTQAGESSHEAVQLLHEDVFDPNAAQPLKPRDVEQKQIFKERPLSSDSEVLSMQTVLMQLDKEEENRRRHTLQLDHYTKVMQPVSWEETAEDNCHLWVERDTREACYLNDTQYCQDQKIVHPKRQKVRCSACRILVHTTCMKQLCYEGVFCKSTFREIKQKEKKSSIQHHFLKRRKLSGKCSGNCGRGFGNFKSFSGRVFEGFSCSWCGDSYHLGCFSEKLRDEICHLGPLRNLIIPSSWIIKLPQIEPEPSPDPEKTGAAAFGSSRKKKTSRRRTRRNPSSSDDRASKFFTVKPFVSSNHKPLLVFINPKSGGNQGAKLMQNFQWLLNPRQVFDLTKGGPKFGLTLFKNCSNMRILACGGDGTVGWVLSVLDQLDFKPVPPSVAVLPLGTGNDLARVLNWGGSYGDEPLENVLMHVENGSTVELDRWVISIWRNEDVENYDDFEGKEDIPLHVVNNYLSIGADAQVSLDFHDSREANPQKYNNRFKNKFAYSRLTGQELVLRKFANMTDSIRLIGDGHDFTQHIRQLRLEALCFLNITSYGSGNNPWGAPPPGTFSGRHQIGAQAMDDGLIEIVGFWASTFPKLLMGAHGERIAHCQHIKIYTYTSLPIQIDGEACKLKPSIIEIVHQNKALMVKKEALRTHASPLRGISDNYQLKLSVSKVTYEQYHNLHSDLKEIKKAAVGLGLVITTASQSLRSLRPRIERFTQSSEHSRATLSKNWQYLDVASTGRLDQVFQILPEQEESVLVGNMLSDGILVIDCESLSPVNPDDHVVAEPPPEKPISAQRKDSYTMAVDLSDNELLSEGGTTRNNKEETQSGAPLGSKESLSSTPKSPDTEGYDSDRCLLPEFETGLSPLPKLDSSNSDDESESGQSYASLQKALFDAVKRGNLKKVEEVHHKGARLANVDQHGLSPLHHAARLGRKDVVQYLVSNVPRDSLDLQDEEKAQTALHKAAWYGYRGICKILVDAGASLLRTDYQANTPYLKSIESEDPKLQEYLQRKEREEKIRYEIEEIEEVAV</sequence>
<dbReference type="Pfam" id="PF00781">
    <property type="entry name" value="DAGK_cat"/>
    <property type="match status" value="1"/>
</dbReference>
<dbReference type="InterPro" id="IPR000756">
    <property type="entry name" value="Diacylglycerol_kin_accessory"/>
</dbReference>
<evidence type="ECO:0000256" key="1">
    <source>
        <dbReference type="ARBA" id="ARBA00009280"/>
    </source>
</evidence>
<dbReference type="Gene3D" id="2.60.200.40">
    <property type="match status" value="1"/>
</dbReference>
<dbReference type="PROSITE" id="PS50297">
    <property type="entry name" value="ANK_REP_REGION"/>
    <property type="match status" value="2"/>
</dbReference>
<dbReference type="EC" id="2.7.1.107" evidence="7"/>
<keyword evidence="2 7" id="KW-0808">Transferase</keyword>
<dbReference type="SMART" id="SM00045">
    <property type="entry name" value="DAGKa"/>
    <property type="match status" value="1"/>
</dbReference>
<name>A0A1X7VG96_AMPQE</name>
<dbReference type="EnsemblMetazoa" id="Aqu2.1.39315_001">
    <property type="protein sequence ID" value="Aqu2.1.39315_001"/>
    <property type="gene ID" value="Aqu2.1.39315"/>
</dbReference>
<dbReference type="InterPro" id="IPR001206">
    <property type="entry name" value="Diacylglycerol_kinase_cat_dom"/>
</dbReference>
<dbReference type="InterPro" id="IPR037607">
    <property type="entry name" value="DGK"/>
</dbReference>
<dbReference type="SMART" id="SM00046">
    <property type="entry name" value="DAGKc"/>
    <property type="match status" value="1"/>
</dbReference>
<dbReference type="GO" id="GO:0004143">
    <property type="term" value="F:ATP-dependent diacylglycerol kinase activity"/>
    <property type="evidence" value="ECO:0007669"/>
    <property type="project" value="UniProtKB-EC"/>
</dbReference>
<evidence type="ECO:0000259" key="9">
    <source>
        <dbReference type="PROSITE" id="PS50146"/>
    </source>
</evidence>
<dbReference type="SMART" id="SM00248">
    <property type="entry name" value="ANK"/>
    <property type="match status" value="3"/>
</dbReference>
<keyword evidence="6" id="KW-0040">ANK repeat</keyword>
<evidence type="ECO:0000256" key="5">
    <source>
        <dbReference type="ARBA" id="ARBA00022840"/>
    </source>
</evidence>
<dbReference type="FunFam" id="3.40.50.10330:FF:000002">
    <property type="entry name" value="Diacylglycerol kinase"/>
    <property type="match status" value="1"/>
</dbReference>